<dbReference type="Proteomes" id="UP001642720">
    <property type="component" value="Unassembled WGS sequence"/>
</dbReference>
<proteinExistence type="predicted"/>
<feature type="signal peptide" evidence="2">
    <location>
        <begin position="1"/>
        <end position="19"/>
    </location>
</feature>
<dbReference type="RefSeq" id="XP_073557311.1">
    <property type="nucleotide sequence ID" value="XM_073703928.1"/>
</dbReference>
<protein>
    <recommendedName>
        <fullName evidence="5">HFB protein</fullName>
    </recommendedName>
</protein>
<keyword evidence="4" id="KW-1185">Reference proteome</keyword>
<accession>A0ABY2H0V1</accession>
<evidence type="ECO:0008006" key="5">
    <source>
        <dbReference type="Google" id="ProtNLM"/>
    </source>
</evidence>
<feature type="compositionally biased region" description="Polar residues" evidence="1">
    <location>
        <begin position="173"/>
        <end position="182"/>
    </location>
</feature>
<gene>
    <name evidence="3" type="ORF">CCMA1212_006725</name>
</gene>
<organism evidence="3 4">
    <name type="scientific">Trichoderma ghanense</name>
    <dbReference type="NCBI Taxonomy" id="65468"/>
    <lineage>
        <taxon>Eukaryota</taxon>
        <taxon>Fungi</taxon>
        <taxon>Dikarya</taxon>
        <taxon>Ascomycota</taxon>
        <taxon>Pezizomycotina</taxon>
        <taxon>Sordariomycetes</taxon>
        <taxon>Hypocreomycetidae</taxon>
        <taxon>Hypocreales</taxon>
        <taxon>Hypocreaceae</taxon>
        <taxon>Trichoderma</taxon>
    </lineage>
</organism>
<feature type="compositionally biased region" description="Low complexity" evidence="1">
    <location>
        <begin position="183"/>
        <end position="201"/>
    </location>
</feature>
<feature type="compositionally biased region" description="Low complexity" evidence="1">
    <location>
        <begin position="137"/>
        <end position="166"/>
    </location>
</feature>
<keyword evidence="2" id="KW-0732">Signal</keyword>
<evidence type="ECO:0000313" key="4">
    <source>
        <dbReference type="Proteomes" id="UP001642720"/>
    </source>
</evidence>
<dbReference type="GeneID" id="300578378"/>
<feature type="chain" id="PRO_5047547191" description="HFB protein" evidence="2">
    <location>
        <begin position="20"/>
        <end position="363"/>
    </location>
</feature>
<feature type="region of interest" description="Disordered" evidence="1">
    <location>
        <begin position="306"/>
        <end position="325"/>
    </location>
</feature>
<reference evidence="3 4" key="1">
    <citation type="submission" date="2018-01" db="EMBL/GenBank/DDBJ databases">
        <title>Genome characterization of the sugarcane-associated fungus Trichoderma ghanense CCMA-1212 and their application in lignocelulose bioconversion.</title>
        <authorList>
            <person name="Steindorff A.S."/>
            <person name="Mendes T.D."/>
            <person name="Vilela E.S.D."/>
            <person name="Rodrigues D.S."/>
            <person name="Formighieri E.F."/>
            <person name="Melo I.S."/>
            <person name="Favaro L.C.L."/>
        </authorList>
    </citation>
    <scope>NUCLEOTIDE SEQUENCE [LARGE SCALE GENOMIC DNA]</scope>
    <source>
        <strain evidence="3 4">CCMA-1212</strain>
    </source>
</reference>
<evidence type="ECO:0000313" key="3">
    <source>
        <dbReference type="EMBL" id="TFB01110.1"/>
    </source>
</evidence>
<evidence type="ECO:0000256" key="1">
    <source>
        <dbReference type="SAM" id="MobiDB-lite"/>
    </source>
</evidence>
<evidence type="ECO:0000256" key="2">
    <source>
        <dbReference type="SAM" id="SignalP"/>
    </source>
</evidence>
<sequence>MSLATLLIPILASGVHVAAQHMTLPLINYDEVVKAIDPNDKGYQVCTVAASFVAGCVAEAGGSEGLSTANPLKLAACACCVGTTDVAPVYSTCADYLSSEAPQLGSQISAYDYLYTVCGGSPEVCRGQPGATATGEPPISSATFQSSSIQSSPSKSTPSPASSPSSVPEETSRVTAEGSTVESTRASATGASGSASRTASGTATSPVITLATACIQMVGIFEECTKATPAFTDLPLGEQAYCYCCRTALDGYHVTWTDEIETYARTCRDWAVTMGKGEPETAYSVAKTFATYCDHFSDVCTIPTTASSSPTATDEPGSSTTTGGPVTVTVTQAATTTSGNAAPTARIGLAAGVLAVAGFVAMV</sequence>
<comment type="caution">
    <text evidence="3">The sequence shown here is derived from an EMBL/GenBank/DDBJ whole genome shotgun (WGS) entry which is preliminary data.</text>
</comment>
<dbReference type="EMBL" id="PPTA01000009">
    <property type="protein sequence ID" value="TFB01110.1"/>
    <property type="molecule type" value="Genomic_DNA"/>
</dbReference>
<feature type="region of interest" description="Disordered" evidence="1">
    <location>
        <begin position="128"/>
        <end position="201"/>
    </location>
</feature>
<name>A0ABY2H0V1_9HYPO</name>